<comment type="caution">
    <text evidence="1">The sequence shown here is derived from an EMBL/GenBank/DDBJ whole genome shotgun (WGS) entry which is preliminary data.</text>
</comment>
<sequence>MRIHPKARLLSAPGETRGLYTSFGHELLPTSRVAVWHGPPDSTRTYLVRAVRVRLGSRMPEKASGLFETRRNFQEGRVHLWLSPGTRAQAPEAAQNLLAQKLLLTPDNAGEKKGWLRFDVAAQRVVVPAQGLFIIAEGLTTQPQETYVRRRILVRPLDGQTPPEDLDLHHPKLKKGESVRTYSYVEVSQPSGSQRLAATGLFPTLAFRMVEGSGQCQSWVWRPLVVNQPARWMPVTEVQAGLRKREPKATYALDYNFDLELEVEEL</sequence>
<protein>
    <recommendedName>
        <fullName evidence="3">DUF3108 domain-containing protein</fullName>
    </recommendedName>
</protein>
<name>A0ABS0KZF7_9BACT</name>
<keyword evidence="2" id="KW-1185">Reference proteome</keyword>
<dbReference type="EMBL" id="JADWYK010000001">
    <property type="protein sequence ID" value="MBG8552527.1"/>
    <property type="molecule type" value="Genomic_DNA"/>
</dbReference>
<accession>A0ABS0KZF7</accession>
<evidence type="ECO:0008006" key="3">
    <source>
        <dbReference type="Google" id="ProtNLM"/>
    </source>
</evidence>
<evidence type="ECO:0000313" key="2">
    <source>
        <dbReference type="Proteomes" id="UP000601099"/>
    </source>
</evidence>
<organism evidence="1 2">
    <name type="scientific">Hymenobacter guriensis</name>
    <dbReference type="NCBI Taxonomy" id="2793065"/>
    <lineage>
        <taxon>Bacteria</taxon>
        <taxon>Pseudomonadati</taxon>
        <taxon>Bacteroidota</taxon>
        <taxon>Cytophagia</taxon>
        <taxon>Cytophagales</taxon>
        <taxon>Hymenobacteraceae</taxon>
        <taxon>Hymenobacter</taxon>
    </lineage>
</organism>
<reference evidence="1 2" key="1">
    <citation type="submission" date="2020-11" db="EMBL/GenBank/DDBJ databases">
        <title>Hymenobacter sp.</title>
        <authorList>
            <person name="Kim M.K."/>
        </authorList>
    </citation>
    <scope>NUCLEOTIDE SEQUENCE [LARGE SCALE GENOMIC DNA]</scope>
    <source>
        <strain evidence="1 2">BT594</strain>
    </source>
</reference>
<gene>
    <name evidence="1" type="ORF">I5L79_03165</name>
</gene>
<dbReference type="Proteomes" id="UP000601099">
    <property type="component" value="Unassembled WGS sequence"/>
</dbReference>
<proteinExistence type="predicted"/>
<evidence type="ECO:0000313" key="1">
    <source>
        <dbReference type="EMBL" id="MBG8552527.1"/>
    </source>
</evidence>